<dbReference type="GO" id="GO:0003700">
    <property type="term" value="F:DNA-binding transcription factor activity"/>
    <property type="evidence" value="ECO:0007669"/>
    <property type="project" value="InterPro"/>
</dbReference>
<evidence type="ECO:0000313" key="7">
    <source>
        <dbReference type="Proteomes" id="UP000240974"/>
    </source>
</evidence>
<gene>
    <name evidence="6" type="ORF">C7U54_06570</name>
</gene>
<proteinExistence type="inferred from homology"/>
<keyword evidence="4" id="KW-0804">Transcription</keyword>
<sequence>MTKNKYHYNQKLYCVIIRKRRSDTMIEFNQLKHLVAIAKNKTISKAAEELLISQPGLTRSMQRLEEDLGLSLFNRKKNKIELNDNGLLAVEFAKKLLDGREEMIKELTKHNQNYLSFASCAPAPLWGIEYTFQTNTNSQFESYLIQDEQTLIDGLENGDYSLIVLTHPLDNKNYICQEFLNESLYLSVPPAHPLAPFKEISFSDLDGQSVLLLSHIGFWNEVCKQMIPKSHLLFQDDPFVFNELTKMSALPNFKSNITIQRDNEEDNRILIPITDKEAHVNYYAIYPKDKKQFYQPLLKQIKDLDWKKTKDLPKVFNNQ</sequence>
<evidence type="ECO:0000256" key="1">
    <source>
        <dbReference type="ARBA" id="ARBA00009437"/>
    </source>
</evidence>
<evidence type="ECO:0000256" key="2">
    <source>
        <dbReference type="ARBA" id="ARBA00023015"/>
    </source>
</evidence>
<dbReference type="Gene3D" id="1.10.10.10">
    <property type="entry name" value="Winged helix-like DNA-binding domain superfamily/Winged helix DNA-binding domain"/>
    <property type="match status" value="1"/>
</dbReference>
<evidence type="ECO:0000256" key="3">
    <source>
        <dbReference type="ARBA" id="ARBA00023125"/>
    </source>
</evidence>
<dbReference type="InterPro" id="IPR000847">
    <property type="entry name" value="LysR_HTH_N"/>
</dbReference>
<dbReference type="InterPro" id="IPR036390">
    <property type="entry name" value="WH_DNA-bd_sf"/>
</dbReference>
<comment type="similarity">
    <text evidence="1">Belongs to the LysR transcriptional regulatory family.</text>
</comment>
<evidence type="ECO:0000259" key="5">
    <source>
        <dbReference type="PROSITE" id="PS50931"/>
    </source>
</evidence>
<keyword evidence="3" id="KW-0238">DNA-binding</keyword>
<keyword evidence="2" id="KW-0805">Transcription regulation</keyword>
<dbReference type="Pfam" id="PF03466">
    <property type="entry name" value="LysR_substrate"/>
    <property type="match status" value="1"/>
</dbReference>
<dbReference type="SUPFAM" id="SSF53850">
    <property type="entry name" value="Periplasmic binding protein-like II"/>
    <property type="match status" value="1"/>
</dbReference>
<dbReference type="PROSITE" id="PS50931">
    <property type="entry name" value="HTH_LYSR"/>
    <property type="match status" value="1"/>
</dbReference>
<evidence type="ECO:0000313" key="6">
    <source>
        <dbReference type="EMBL" id="PST41470.1"/>
    </source>
</evidence>
<dbReference type="PANTHER" id="PTHR30126">
    <property type="entry name" value="HTH-TYPE TRANSCRIPTIONAL REGULATOR"/>
    <property type="match status" value="1"/>
</dbReference>
<comment type="caution">
    <text evidence="6">The sequence shown here is derived from an EMBL/GenBank/DDBJ whole genome shotgun (WGS) entry which is preliminary data.</text>
</comment>
<accession>A0A2T3G1Q8</accession>
<protein>
    <submittedName>
        <fullName evidence="6">LysR family transcriptional regulator</fullName>
    </submittedName>
</protein>
<dbReference type="Pfam" id="PF00126">
    <property type="entry name" value="HTH_1"/>
    <property type="match status" value="1"/>
</dbReference>
<dbReference type="PRINTS" id="PR00039">
    <property type="entry name" value="HTHLYSR"/>
</dbReference>
<dbReference type="EMBL" id="PYLQ01000007">
    <property type="protein sequence ID" value="PST41470.1"/>
    <property type="molecule type" value="Genomic_DNA"/>
</dbReference>
<dbReference type="InterPro" id="IPR005119">
    <property type="entry name" value="LysR_subst-bd"/>
</dbReference>
<feature type="domain" description="HTH lysR-type" evidence="5">
    <location>
        <begin position="26"/>
        <end position="83"/>
    </location>
</feature>
<keyword evidence="7" id="KW-1185">Reference proteome</keyword>
<dbReference type="InterPro" id="IPR036388">
    <property type="entry name" value="WH-like_DNA-bd_sf"/>
</dbReference>
<dbReference type="Proteomes" id="UP000240974">
    <property type="component" value="Unassembled WGS sequence"/>
</dbReference>
<dbReference type="GO" id="GO:0003677">
    <property type="term" value="F:DNA binding"/>
    <property type="evidence" value="ECO:0007669"/>
    <property type="project" value="UniProtKB-KW"/>
</dbReference>
<name>A0A2T3G1Q8_9FIRM</name>
<dbReference type="AlphaFoldDB" id="A0A2T3G1Q8"/>
<dbReference type="SUPFAM" id="SSF46785">
    <property type="entry name" value="Winged helix' DNA-binding domain"/>
    <property type="match status" value="1"/>
</dbReference>
<organism evidence="6 7">
    <name type="scientific">Faecalibacillus intestinalis</name>
    <dbReference type="NCBI Taxonomy" id="1982626"/>
    <lineage>
        <taxon>Bacteria</taxon>
        <taxon>Bacillati</taxon>
        <taxon>Bacillota</taxon>
        <taxon>Erysipelotrichia</taxon>
        <taxon>Erysipelotrichales</taxon>
        <taxon>Coprobacillaceae</taxon>
        <taxon>Faecalibacillus</taxon>
    </lineage>
</organism>
<reference evidence="6 7" key="1">
    <citation type="journal article" date="2019" name="Int. J. Syst. Evol. Microbiol.">
        <title>Faecalibacillus intestinalis gen. nov., sp. nov. and Faecalibacillus faecis sp. nov., isolated from human faeces.</title>
        <authorList>
            <person name="Seo B."/>
            <person name="Jeon K."/>
            <person name="Baek I."/>
            <person name="Lee Y.M."/>
            <person name="Baek K."/>
            <person name="Ko G."/>
        </authorList>
    </citation>
    <scope>NUCLEOTIDE SEQUENCE [LARGE SCALE GENOMIC DNA]</scope>
    <source>
        <strain evidence="6 7">SNUG30099</strain>
    </source>
</reference>
<dbReference type="Gene3D" id="3.40.190.290">
    <property type="match status" value="1"/>
</dbReference>
<evidence type="ECO:0000256" key="4">
    <source>
        <dbReference type="ARBA" id="ARBA00023163"/>
    </source>
</evidence>